<name>A0A919F901_9XANT</name>
<protein>
    <submittedName>
        <fullName evidence="1">Uncharacterized protein</fullName>
    </submittedName>
</protein>
<reference evidence="1" key="2">
    <citation type="submission" date="2020-09" db="EMBL/GenBank/DDBJ databases">
        <authorList>
            <person name="Sun Q."/>
            <person name="Ohkuma M."/>
        </authorList>
    </citation>
    <scope>NUCLEOTIDE SEQUENCE</scope>
    <source>
        <strain evidence="1">JCM 13306</strain>
    </source>
</reference>
<dbReference type="AlphaFoldDB" id="A0A919F901"/>
<reference evidence="1" key="1">
    <citation type="journal article" date="2014" name="Int. J. Syst. Evol. Microbiol.">
        <title>Complete genome sequence of Corynebacterium casei LMG S-19264T (=DSM 44701T), isolated from a smear-ripened cheese.</title>
        <authorList>
            <consortium name="US DOE Joint Genome Institute (JGI-PGF)"/>
            <person name="Walter F."/>
            <person name="Albersmeier A."/>
            <person name="Kalinowski J."/>
            <person name="Ruckert C."/>
        </authorList>
    </citation>
    <scope>NUCLEOTIDE SEQUENCE</scope>
    <source>
        <strain evidence="1">JCM 13306</strain>
    </source>
</reference>
<keyword evidence="2" id="KW-1185">Reference proteome</keyword>
<dbReference type="RefSeq" id="WP_434029523.1">
    <property type="nucleotide sequence ID" value="NZ_BNBA01000020.1"/>
</dbReference>
<dbReference type="Proteomes" id="UP000623958">
    <property type="component" value="Unassembled WGS sequence"/>
</dbReference>
<accession>A0A919F901</accession>
<evidence type="ECO:0000313" key="2">
    <source>
        <dbReference type="Proteomes" id="UP000623958"/>
    </source>
</evidence>
<evidence type="ECO:0000313" key="1">
    <source>
        <dbReference type="EMBL" id="GHH56106.1"/>
    </source>
</evidence>
<proteinExistence type="predicted"/>
<sequence length="265" mass="26890">MSKVKLQDNLGRVVQINSDATNGATVGVNLFGPDGKVLSAADLGLGGSPTARFGWGQIDNVPRTLDSISRLAGMGFSAQIAPGDWRLRTLRASGGLLMRNGDGREGDPIVQMMPVIDSGDGAALRKVTIDAYGRVIATAAPTTDDLPEGGANLYFTDARADSRVGVGIANHVANPDPHPQYTTVEEAAAAAPVQSVVGENGDVTATQISTALGLGTVATHDAAEFVAVASLASLPNAPDDAAAAAAGVAVGAMYRNGSVLCVRIS</sequence>
<comment type="caution">
    <text evidence="1">The sequence shown here is derived from an EMBL/GenBank/DDBJ whole genome shotgun (WGS) entry which is preliminary data.</text>
</comment>
<organism evidence="1 2">
    <name type="scientific">Xanthomonas boreopolis</name>
    <dbReference type="NCBI Taxonomy" id="86183"/>
    <lineage>
        <taxon>Bacteria</taxon>
        <taxon>Pseudomonadati</taxon>
        <taxon>Pseudomonadota</taxon>
        <taxon>Gammaproteobacteria</taxon>
        <taxon>Lysobacterales</taxon>
        <taxon>Lysobacteraceae</taxon>
        <taxon>Xanthomonas</taxon>
    </lineage>
</organism>
<dbReference type="EMBL" id="BNBA01000020">
    <property type="protein sequence ID" value="GHH56106.1"/>
    <property type="molecule type" value="Genomic_DNA"/>
</dbReference>
<gene>
    <name evidence="1" type="ORF">GCM10009090_25320</name>
</gene>